<organism evidence="6">
    <name type="scientific">Spodoptera frugiperda</name>
    <name type="common">Fall armyworm</name>
    <dbReference type="NCBI Taxonomy" id="7108"/>
    <lineage>
        <taxon>Eukaryota</taxon>
        <taxon>Metazoa</taxon>
        <taxon>Ecdysozoa</taxon>
        <taxon>Arthropoda</taxon>
        <taxon>Hexapoda</taxon>
        <taxon>Insecta</taxon>
        <taxon>Pterygota</taxon>
        <taxon>Neoptera</taxon>
        <taxon>Endopterygota</taxon>
        <taxon>Lepidoptera</taxon>
        <taxon>Glossata</taxon>
        <taxon>Ditrysia</taxon>
        <taxon>Noctuoidea</taxon>
        <taxon>Noctuidae</taxon>
        <taxon>Amphipyrinae</taxon>
        <taxon>Spodoptera</taxon>
    </lineage>
</organism>
<dbReference type="SMART" id="SM00369">
    <property type="entry name" value="LRR_TYP"/>
    <property type="match status" value="5"/>
</dbReference>
<dbReference type="Pfam" id="PF13855">
    <property type="entry name" value="LRR_8"/>
    <property type="match status" value="1"/>
</dbReference>
<dbReference type="InterPro" id="IPR050576">
    <property type="entry name" value="Cilia_flagella_integrity"/>
</dbReference>
<proteinExistence type="predicted"/>
<reference evidence="8" key="2">
    <citation type="submission" date="2025-04" db="UniProtKB">
        <authorList>
            <consortium name="RefSeq"/>
        </authorList>
    </citation>
    <scope>IDENTIFICATION</scope>
    <source>
        <tissue evidence="8">Whole larval tissue</tissue>
    </source>
</reference>
<name>A0A2H1X091_SPOFR</name>
<feature type="compositionally biased region" description="Polar residues" evidence="5">
    <location>
        <begin position="666"/>
        <end position="675"/>
    </location>
</feature>
<evidence type="ECO:0000313" key="7">
    <source>
        <dbReference type="Proteomes" id="UP000829999"/>
    </source>
</evidence>
<gene>
    <name evidence="8" type="primary">LOC118265769</name>
    <name evidence="6" type="ORF">SFRICE_008767</name>
</gene>
<feature type="compositionally biased region" description="Low complexity" evidence="5">
    <location>
        <begin position="535"/>
        <end position="547"/>
    </location>
</feature>
<evidence type="ECO:0000313" key="6">
    <source>
        <dbReference type="EMBL" id="SOQ58721.1"/>
    </source>
</evidence>
<dbReference type="Gene3D" id="3.80.10.10">
    <property type="entry name" value="Ribonuclease Inhibitor"/>
    <property type="match status" value="2"/>
</dbReference>
<reference evidence="6" key="1">
    <citation type="submission" date="2016-07" db="EMBL/GenBank/DDBJ databases">
        <authorList>
            <person name="Bretaudeau A."/>
        </authorList>
    </citation>
    <scope>NUCLEOTIDE SEQUENCE</scope>
    <source>
        <strain evidence="6">Rice</strain>
        <tissue evidence="6">Whole body</tissue>
    </source>
</reference>
<feature type="compositionally biased region" description="Low complexity" evidence="5">
    <location>
        <begin position="479"/>
        <end position="496"/>
    </location>
</feature>
<dbReference type="AlphaFoldDB" id="A0A2H1X091"/>
<feature type="region of interest" description="Disordered" evidence="5">
    <location>
        <begin position="535"/>
        <end position="687"/>
    </location>
</feature>
<dbReference type="RefSeq" id="XP_035434822.2">
    <property type="nucleotide sequence ID" value="XM_035578929.2"/>
</dbReference>
<dbReference type="SMART" id="SM00365">
    <property type="entry name" value="LRR_SD22"/>
    <property type="match status" value="7"/>
</dbReference>
<keyword evidence="2" id="KW-0433">Leucine-rich repeat</keyword>
<feature type="compositionally biased region" description="Polar residues" evidence="5">
    <location>
        <begin position="435"/>
        <end position="445"/>
    </location>
</feature>
<dbReference type="InterPro" id="IPR001611">
    <property type="entry name" value="Leu-rich_rpt"/>
</dbReference>
<feature type="region of interest" description="Disordered" evidence="5">
    <location>
        <begin position="19"/>
        <end position="40"/>
    </location>
</feature>
<feature type="compositionally biased region" description="Basic and acidic residues" evidence="5">
    <location>
        <begin position="578"/>
        <end position="593"/>
    </location>
</feature>
<evidence type="ECO:0000313" key="8">
    <source>
        <dbReference type="RefSeq" id="XP_035434822.2"/>
    </source>
</evidence>
<dbReference type="PANTHER" id="PTHR45973">
    <property type="entry name" value="PROTEIN PHOSPHATASE 1 REGULATORY SUBUNIT SDS22-RELATED"/>
    <property type="match status" value="1"/>
</dbReference>
<evidence type="ECO:0000256" key="1">
    <source>
        <dbReference type="ARBA" id="ARBA00003843"/>
    </source>
</evidence>
<feature type="compositionally biased region" description="Polar residues" evidence="5">
    <location>
        <begin position="594"/>
        <end position="619"/>
    </location>
</feature>
<dbReference type="GeneID" id="118265769"/>
<dbReference type="InterPro" id="IPR032675">
    <property type="entry name" value="LRR_dom_sf"/>
</dbReference>
<keyword evidence="3" id="KW-0677">Repeat</keyword>
<evidence type="ECO:0000256" key="4">
    <source>
        <dbReference type="ARBA" id="ARBA00024433"/>
    </source>
</evidence>
<evidence type="ECO:0000256" key="5">
    <source>
        <dbReference type="SAM" id="MobiDB-lite"/>
    </source>
</evidence>
<accession>A0A2H1X091</accession>
<dbReference type="InterPro" id="IPR003591">
    <property type="entry name" value="Leu-rich_rpt_typical-subtyp"/>
</dbReference>
<dbReference type="PROSITE" id="PS51450">
    <property type="entry name" value="LRR"/>
    <property type="match status" value="6"/>
</dbReference>
<dbReference type="OrthoDB" id="1939344at2759"/>
<dbReference type="PANTHER" id="PTHR45973:SF8">
    <property type="entry name" value="LEUCINE-RICH REPEAT-CONTAINING PROTEIN 49"/>
    <property type="match status" value="1"/>
</dbReference>
<keyword evidence="7" id="KW-1185">Reference proteome</keyword>
<feature type="compositionally biased region" description="Polar residues" evidence="5">
    <location>
        <begin position="630"/>
        <end position="644"/>
    </location>
</feature>
<dbReference type="SUPFAM" id="SSF52075">
    <property type="entry name" value="Outer arm dynein light chain 1"/>
    <property type="match status" value="1"/>
</dbReference>
<dbReference type="EMBL" id="ODYU01012423">
    <property type="protein sequence ID" value="SOQ58721.1"/>
    <property type="molecule type" value="Genomic_DNA"/>
</dbReference>
<evidence type="ECO:0000256" key="3">
    <source>
        <dbReference type="ARBA" id="ARBA00022737"/>
    </source>
</evidence>
<dbReference type="Proteomes" id="UP000829999">
    <property type="component" value="Chromosome 7"/>
</dbReference>
<sequence>MPITYNRGNVRKIAFRTRGRSAQSLDAGGPRVDPGGGGDGRLFLQIRPALPDPRAAFAQRSNTTLSGNDFVQKEDSKDETINLQAVGEGKVQLFRTPQEKDRLPDRISLDRRGLSSIPHIVGEPGLRLLSLQHNLINSLSGLSPLDLGKLVFLDVYDNQIDKISSLERLFGLRVLLMGKNRIKRIEGLNNLIKLEVLDLHGNRIGKVCGLSNLSELKVLNLAGNQIKCVGQTDLQGLVSLRELNLKRNRLRKLLGFQNTPKLQKLYLGNNDLQSVEDMSSLSEAVSLIDVSLDGNPVALGGDCVPFLVSYLPNLLTLSNMHVTEQVRRAAMAWRTNKEAAHAAYCALGGAAQQEARRDQIINNARTNWELLRSENKCFIPSTSPTKNVDIDKEFSIDATAVITPPGGPETLAEAAALPDVVVSLQQAETEDSDCKNTSSDANAKASTDIAPKASPMRKLQRSSTARKPSERRVNFSDRSASQDTDASHSTSTSSDLRLPPILLPIISSLENVKLADSSEPILKRWESISSVDPVVDSSFSSLPTSSSDSEEETKKRPIRRMATALRRRENFSTMRSKSVCDPESRRSKSKNSDISENASNISSSTNVGSVANSSTSGSDHNSKVLRREGSLNSRTSRNIRSATISRRNERASSANRASTARAKSVKNLNLANFKSSEPVPKSLPASKDREQGVDYLVEVCDGVVSAWGAGAVRRLARDWDWERARTVTRAAYHYVHYNAVAQSLPELKSKFPNVSHISVRATGLQWLGQLHALAELRGVTGLTVLPEGNPIYAKIWREYAIYRLAHWGLKEINDEPVTDEEIKTANRTYAGLSDIVLRAIPDAPLQPLLSRLGRSGNSAVSAKAWLRAADPALRDVIAKEALQYKKGNVSQEDMSWRVRGRGQLSHAIDLACGAAQRLRALEVQWPTILVEMIEDILRDFAHMETHVKEQMKMLMETM</sequence>
<comment type="function">
    <text evidence="1">Cilium-specific protein required for cilia structures.</text>
</comment>
<feature type="region of interest" description="Disordered" evidence="5">
    <location>
        <begin position="427"/>
        <end position="496"/>
    </location>
</feature>
<feature type="compositionally biased region" description="Basic and acidic residues" evidence="5">
    <location>
        <begin position="620"/>
        <end position="629"/>
    </location>
</feature>
<feature type="compositionally biased region" description="Low complexity" evidence="5">
    <location>
        <begin position="651"/>
        <end position="662"/>
    </location>
</feature>
<evidence type="ECO:0000256" key="2">
    <source>
        <dbReference type="ARBA" id="ARBA00022614"/>
    </source>
</evidence>
<protein>
    <recommendedName>
        <fullName evidence="4">Dynein axonemal assembly factor 1 homolog</fullName>
    </recommendedName>
</protein>